<dbReference type="Proteomes" id="UP000062260">
    <property type="component" value="Chromosome"/>
</dbReference>
<evidence type="ECO:0000256" key="1">
    <source>
        <dbReference type="PROSITE-ProRule" id="PRU00236"/>
    </source>
</evidence>
<dbReference type="SUPFAM" id="SSF52467">
    <property type="entry name" value="DHS-like NAD/FAD-binding domain"/>
    <property type="match status" value="1"/>
</dbReference>
<sequence length="241" mass="26834">MDKIKCFSQYIDQADQIVFFTGAGMSTASGIPDFRSAGGLFMEQLGGSYRPEEIVSHDFFSRYPQAYFTYHFDKLVYPEAQPNLGHRFIADLEDQGKQISVVTQNIDGLHQQAGSHHVFELHGTVLDNYCLTCGRHYRLDQLEKDQEGVPRCPSDGGIVRPNIVLYQENLPEQTVKGAVAAISQADLLVVLGTSLQVYPAAGFLNYFQGDHLVVVNKSPLSLDRPGLLVFEDSIENVFSQL</sequence>
<dbReference type="NCBIfam" id="NF001752">
    <property type="entry name" value="PRK00481.1-1"/>
    <property type="match status" value="1"/>
</dbReference>
<dbReference type="STRING" id="128944.AWM75_03760"/>
<name>A0A109RGP8_9LACT</name>
<dbReference type="PANTHER" id="PTHR11085">
    <property type="entry name" value="NAD-DEPENDENT PROTEIN DEACYLASE SIRTUIN-5, MITOCHONDRIAL-RELATED"/>
    <property type="match status" value="1"/>
</dbReference>
<dbReference type="GO" id="GO:0070403">
    <property type="term" value="F:NAD+ binding"/>
    <property type="evidence" value="ECO:0007669"/>
    <property type="project" value="InterPro"/>
</dbReference>
<dbReference type="InterPro" id="IPR026591">
    <property type="entry name" value="Sirtuin_cat_small_dom_sf"/>
</dbReference>
<dbReference type="KEGG" id="auh:AWM75_03760"/>
<accession>A0A109RGP8</accession>
<dbReference type="Gene3D" id="3.40.50.1220">
    <property type="entry name" value="TPP-binding domain"/>
    <property type="match status" value="1"/>
</dbReference>
<dbReference type="PANTHER" id="PTHR11085:SF4">
    <property type="entry name" value="NAD-DEPENDENT PROTEIN DEACYLASE"/>
    <property type="match status" value="1"/>
</dbReference>
<dbReference type="RefSeq" id="WP_067978398.1">
    <property type="nucleotide sequence ID" value="NZ_CP014163.1"/>
</dbReference>
<evidence type="ECO:0000313" key="3">
    <source>
        <dbReference type="Proteomes" id="UP000062260"/>
    </source>
</evidence>
<dbReference type="OrthoDB" id="9800582at2"/>
<dbReference type="GO" id="GO:0017136">
    <property type="term" value="F:histone deacetylase activity, NAD-dependent"/>
    <property type="evidence" value="ECO:0007669"/>
    <property type="project" value="TreeGrafter"/>
</dbReference>
<dbReference type="InterPro" id="IPR003000">
    <property type="entry name" value="Sirtuin"/>
</dbReference>
<dbReference type="InterPro" id="IPR050134">
    <property type="entry name" value="NAD-dep_sirtuin_deacylases"/>
</dbReference>
<dbReference type="InterPro" id="IPR029035">
    <property type="entry name" value="DHS-like_NAD/FAD-binding_dom"/>
</dbReference>
<dbReference type="Pfam" id="PF02146">
    <property type="entry name" value="SIR2"/>
    <property type="match status" value="1"/>
</dbReference>
<reference evidence="2 3" key="1">
    <citation type="journal article" date="2016" name="Genome Announc.">
        <title>Complete Genome Sequences of Aerococcus christensenii CCUG 28831T, Aerococcus sanguinicola CCUG 43001T, Aerococcus urinae CCUG 36881T, Aerococcus urinaeequi CCUG 28094T, Aerococcus urinaehominis CCUG 42038 BT, and Aerococcus viridans CCUG 4311T.</title>
        <authorList>
            <person name="Carkaci D."/>
            <person name="Dargis R."/>
            <person name="Nielsen X.C."/>
            <person name="Skovgaard O."/>
            <person name="Fuursted K."/>
            <person name="Christensen J.J."/>
        </authorList>
    </citation>
    <scope>NUCLEOTIDE SEQUENCE [LARGE SCALE GENOMIC DNA]</scope>
    <source>
        <strain evidence="2 3">CCUG42038B</strain>
    </source>
</reference>
<dbReference type="Gene3D" id="3.30.1600.10">
    <property type="entry name" value="SIR2/SIRT2 'Small Domain"/>
    <property type="match status" value="1"/>
</dbReference>
<reference evidence="3" key="2">
    <citation type="submission" date="2016-01" db="EMBL/GenBank/DDBJ databases">
        <title>Six Aerococcus type strain genome sequencing and assembly using PacBio and Illumina Hiseq.</title>
        <authorList>
            <person name="Carkaci D."/>
            <person name="Dargis R."/>
            <person name="Nielsen X.C."/>
            <person name="Skovgaard O."/>
            <person name="Fuursted K."/>
            <person name="Christensen J.J."/>
        </authorList>
    </citation>
    <scope>NUCLEOTIDE SEQUENCE [LARGE SCALE GENOMIC DNA]</scope>
    <source>
        <strain evidence="3">CCUG42038B</strain>
    </source>
</reference>
<organism evidence="2 3">
    <name type="scientific">Aerococcus urinaehominis</name>
    <dbReference type="NCBI Taxonomy" id="128944"/>
    <lineage>
        <taxon>Bacteria</taxon>
        <taxon>Bacillati</taxon>
        <taxon>Bacillota</taxon>
        <taxon>Bacilli</taxon>
        <taxon>Lactobacillales</taxon>
        <taxon>Aerococcaceae</taxon>
        <taxon>Aerococcus</taxon>
    </lineage>
</organism>
<gene>
    <name evidence="2" type="ORF">AWM75_03760</name>
</gene>
<dbReference type="InterPro" id="IPR026590">
    <property type="entry name" value="Ssirtuin_cat_dom"/>
</dbReference>
<protein>
    <submittedName>
        <fullName evidence="2">NAD-dependent deacetylase</fullName>
    </submittedName>
</protein>
<dbReference type="EMBL" id="CP014163">
    <property type="protein sequence ID" value="AMB99174.1"/>
    <property type="molecule type" value="Genomic_DNA"/>
</dbReference>
<dbReference type="AlphaFoldDB" id="A0A109RGP8"/>
<dbReference type="PROSITE" id="PS50305">
    <property type="entry name" value="SIRTUIN"/>
    <property type="match status" value="1"/>
</dbReference>
<comment type="caution">
    <text evidence="1">Lacks conserved residue(s) required for the propagation of feature annotation.</text>
</comment>
<keyword evidence="3" id="KW-1185">Reference proteome</keyword>
<proteinExistence type="predicted"/>
<evidence type="ECO:0000313" key="2">
    <source>
        <dbReference type="EMBL" id="AMB99174.1"/>
    </source>
</evidence>